<organism evidence="6 8">
    <name type="scientific">Phytophthora rubi</name>
    <dbReference type="NCBI Taxonomy" id="129364"/>
    <lineage>
        <taxon>Eukaryota</taxon>
        <taxon>Sar</taxon>
        <taxon>Stramenopiles</taxon>
        <taxon>Oomycota</taxon>
        <taxon>Peronosporomycetes</taxon>
        <taxon>Peronosporales</taxon>
        <taxon>Peronosporaceae</taxon>
        <taxon>Phytophthora</taxon>
    </lineage>
</organism>
<dbReference type="PROSITE" id="PS00518">
    <property type="entry name" value="ZF_RING_1"/>
    <property type="match status" value="1"/>
</dbReference>
<dbReference type="InterPro" id="IPR018957">
    <property type="entry name" value="Znf_C3HC4_RING-type"/>
</dbReference>
<keyword evidence="2" id="KW-0863">Zinc-finger</keyword>
<dbReference type="Gene3D" id="3.30.40.10">
    <property type="entry name" value="Zinc/RING finger domain, C3HC4 (zinc finger)"/>
    <property type="match status" value="1"/>
</dbReference>
<dbReference type="EMBL" id="QXFT01000005">
    <property type="protein sequence ID" value="KAE9360382.1"/>
    <property type="molecule type" value="Genomic_DNA"/>
</dbReference>
<name>A0A6A3PFW6_9STRA</name>
<evidence type="ECO:0000313" key="5">
    <source>
        <dbReference type="EMBL" id="KAE9046832.1"/>
    </source>
</evidence>
<feature type="domain" description="Zinc finger C3HC4 RING-type" evidence="4">
    <location>
        <begin position="31"/>
        <end position="70"/>
    </location>
</feature>
<evidence type="ECO:0000313" key="8">
    <source>
        <dbReference type="Proteomes" id="UP000429607"/>
    </source>
</evidence>
<gene>
    <name evidence="6" type="ORF">PR001_g1329</name>
    <name evidence="5" type="ORF">PR002_g1430</name>
    <name evidence="7" type="ORF">PR003_g227</name>
</gene>
<keyword evidence="1" id="KW-0479">Metal-binding</keyword>
<evidence type="ECO:0000313" key="10">
    <source>
        <dbReference type="Proteomes" id="UP000435112"/>
    </source>
</evidence>
<dbReference type="Proteomes" id="UP000434957">
    <property type="component" value="Unassembled WGS sequence"/>
</dbReference>
<dbReference type="Pfam" id="PF00097">
    <property type="entry name" value="zf-C3HC4"/>
    <property type="match status" value="1"/>
</dbReference>
<keyword evidence="9" id="KW-1185">Reference proteome</keyword>
<dbReference type="InterPro" id="IPR017907">
    <property type="entry name" value="Znf_RING_CS"/>
</dbReference>
<dbReference type="Proteomes" id="UP000435112">
    <property type="component" value="Unassembled WGS sequence"/>
</dbReference>
<protein>
    <recommendedName>
        <fullName evidence="4">Zinc finger C3HC4 RING-type domain-containing protein</fullName>
    </recommendedName>
</protein>
<evidence type="ECO:0000259" key="4">
    <source>
        <dbReference type="Pfam" id="PF00097"/>
    </source>
</evidence>
<dbReference type="EMBL" id="QXFV01000040">
    <property type="protein sequence ID" value="KAE9051571.1"/>
    <property type="molecule type" value="Genomic_DNA"/>
</dbReference>
<dbReference type="InterPro" id="IPR013083">
    <property type="entry name" value="Znf_RING/FYVE/PHD"/>
</dbReference>
<sequence>MAAATAAAATAAVMAESAGQAAPVETDADRCPISWGYVSEAIACGRCRHTFCRVCINAHIDARGMDAACPHVQASRLSRAGGPCCSGTPATAQTKTGGGSKSQTLRAIGPAITMSNQPSTMITPGLLMTNQIQCFILYVTFGLAPR</sequence>
<evidence type="ECO:0000313" key="7">
    <source>
        <dbReference type="EMBL" id="KAE9360382.1"/>
    </source>
</evidence>
<evidence type="ECO:0000313" key="6">
    <source>
        <dbReference type="EMBL" id="KAE9051571.1"/>
    </source>
</evidence>
<proteinExistence type="predicted"/>
<dbReference type="GO" id="GO:0008270">
    <property type="term" value="F:zinc ion binding"/>
    <property type="evidence" value="ECO:0007669"/>
    <property type="project" value="UniProtKB-KW"/>
</dbReference>
<dbReference type="Proteomes" id="UP000429607">
    <property type="component" value="Unassembled WGS sequence"/>
</dbReference>
<dbReference type="EMBL" id="QXFU01000041">
    <property type="protein sequence ID" value="KAE9046832.1"/>
    <property type="molecule type" value="Genomic_DNA"/>
</dbReference>
<evidence type="ECO:0000256" key="3">
    <source>
        <dbReference type="ARBA" id="ARBA00022833"/>
    </source>
</evidence>
<dbReference type="OrthoDB" id="527344at2759"/>
<accession>A0A6A3PFW6</accession>
<reference evidence="8 10" key="1">
    <citation type="submission" date="2018-09" db="EMBL/GenBank/DDBJ databases">
        <title>Genomic investigation of the strawberry pathogen Phytophthora fragariae indicates pathogenicity is determined by transcriptional variation in three key races.</title>
        <authorList>
            <person name="Adams T.M."/>
            <person name="Armitage A.D."/>
            <person name="Sobczyk M.K."/>
            <person name="Bates H.J."/>
            <person name="Dunwell J.M."/>
            <person name="Nellist C.F."/>
            <person name="Harrison R.J."/>
        </authorList>
    </citation>
    <scope>NUCLEOTIDE SEQUENCE [LARGE SCALE GENOMIC DNA]</scope>
    <source>
        <strain evidence="6 8">SCRP249</strain>
        <strain evidence="5 10">SCRP324</strain>
        <strain evidence="7 9">SCRP333</strain>
    </source>
</reference>
<evidence type="ECO:0000256" key="2">
    <source>
        <dbReference type="ARBA" id="ARBA00022771"/>
    </source>
</evidence>
<keyword evidence="3" id="KW-0862">Zinc</keyword>
<evidence type="ECO:0000256" key="1">
    <source>
        <dbReference type="ARBA" id="ARBA00022723"/>
    </source>
</evidence>
<evidence type="ECO:0000313" key="9">
    <source>
        <dbReference type="Proteomes" id="UP000434957"/>
    </source>
</evidence>
<dbReference type="SUPFAM" id="SSF57850">
    <property type="entry name" value="RING/U-box"/>
    <property type="match status" value="1"/>
</dbReference>
<comment type="caution">
    <text evidence="6">The sequence shown here is derived from an EMBL/GenBank/DDBJ whole genome shotgun (WGS) entry which is preliminary data.</text>
</comment>
<dbReference type="AlphaFoldDB" id="A0A6A3PFW6"/>